<name>A0A443X8P4_AERCA</name>
<dbReference type="EMBL" id="CP065937">
    <property type="protein sequence ID" value="QQA63277.2"/>
    <property type="molecule type" value="Genomic_DNA"/>
</dbReference>
<organism evidence="1">
    <name type="scientific">Aeromonas caviae</name>
    <name type="common">Aeromonas punctata</name>
    <dbReference type="NCBI Taxonomy" id="648"/>
    <lineage>
        <taxon>Bacteria</taxon>
        <taxon>Pseudomonadati</taxon>
        <taxon>Pseudomonadota</taxon>
        <taxon>Gammaproteobacteria</taxon>
        <taxon>Aeromonadales</taxon>
        <taxon>Aeromonadaceae</taxon>
        <taxon>Aeromonas</taxon>
    </lineage>
</organism>
<proteinExistence type="predicted"/>
<dbReference type="NCBIfam" id="NF040717">
    <property type="entry name" value="BcsR_only"/>
    <property type="match status" value="1"/>
</dbReference>
<dbReference type="InterPro" id="IPR024487">
    <property type="entry name" value="CBP_BcsR"/>
</dbReference>
<gene>
    <name evidence="1" type="ORF">JC965_11210</name>
</gene>
<sequence>MGPLSPMRPEVTMRSERQSDMQTPFGVPVEGTVINDVAMVQQAFGVSLSYQDIAARERLAALCARFPLLAEVAVKGPEGTGEGRSA</sequence>
<evidence type="ECO:0000313" key="1">
    <source>
        <dbReference type="EMBL" id="QQA63277.2"/>
    </source>
</evidence>
<protein>
    <submittedName>
        <fullName evidence="1">Uncharacterized protein</fullName>
    </submittedName>
</protein>
<dbReference type="AlphaFoldDB" id="A0A443X8P4"/>
<accession>A0A443X8P4</accession>
<reference evidence="1" key="1">
    <citation type="submission" date="2020-12" db="EMBL/GenBank/DDBJ databases">
        <title>GES Beta-lactamases isolated from hospital effluents in Brazil.</title>
        <authorList>
            <person name="Conte D."/>
            <person name="Mesa D."/>
            <person name="Palmeiro J.K."/>
            <person name="Dalla-Costa L.M."/>
        </authorList>
    </citation>
    <scope>NUCLEOTIDE SEQUENCE [LARGE SCALE GENOMIC DNA]</scope>
    <source>
        <strain evidence="1">Aero21</strain>
    </source>
</reference>